<evidence type="ECO:0000313" key="4">
    <source>
        <dbReference type="Proteomes" id="UP000091914"/>
    </source>
</evidence>
<gene>
    <name evidence="3" type="ORF">A5760_08450</name>
</gene>
<dbReference type="CDD" id="cd08891">
    <property type="entry name" value="SRPBCC_CalC"/>
    <property type="match status" value="1"/>
</dbReference>
<dbReference type="OrthoDB" id="268331at2"/>
<accession>A0A1A0VQD6</accession>
<dbReference type="InterPro" id="IPR023393">
    <property type="entry name" value="START-like_dom_sf"/>
</dbReference>
<reference evidence="3 4" key="1">
    <citation type="submission" date="2016-06" db="EMBL/GenBank/DDBJ databases">
        <authorList>
            <person name="Kjaerup R.B."/>
            <person name="Dalgaard T.S."/>
            <person name="Juul-Madsen H.R."/>
        </authorList>
    </citation>
    <scope>NUCLEOTIDE SEQUENCE [LARGE SCALE GENOMIC DNA]</scope>
    <source>
        <strain evidence="3 4">852002-51834_SCH5396731</strain>
    </source>
</reference>
<organism evidence="3 4">
    <name type="scientific">Mycobacterium colombiense</name>
    <dbReference type="NCBI Taxonomy" id="339268"/>
    <lineage>
        <taxon>Bacteria</taxon>
        <taxon>Bacillati</taxon>
        <taxon>Actinomycetota</taxon>
        <taxon>Actinomycetes</taxon>
        <taxon>Mycobacteriales</taxon>
        <taxon>Mycobacteriaceae</taxon>
        <taxon>Mycobacterium</taxon>
        <taxon>Mycobacterium avium complex (MAC)</taxon>
    </lineage>
</organism>
<evidence type="ECO:0000259" key="2">
    <source>
        <dbReference type="Pfam" id="PF08327"/>
    </source>
</evidence>
<evidence type="ECO:0000313" key="3">
    <source>
        <dbReference type="EMBL" id="OBB85429.1"/>
    </source>
</evidence>
<comment type="caution">
    <text evidence="3">The sequence shown here is derived from an EMBL/GenBank/DDBJ whole genome shotgun (WGS) entry which is preliminary data.</text>
</comment>
<dbReference type="EMBL" id="LZSX01000039">
    <property type="protein sequence ID" value="OBB85429.1"/>
    <property type="molecule type" value="Genomic_DNA"/>
</dbReference>
<name>A0A1A0VQD6_9MYCO</name>
<sequence>MTPEPTRTVTHHVVVNAPLERAFAVFTEQFGAFKPREHNLLAVPIAETVFEPQVGGHIYDRGVDGSVCRWARILVYEPPHRVMFSWDIGPTWQLETDPSKTSEVEVRFAAEGDRRTRVDLEHRHLDRHGPGWQSVADGVDGDAGWPLYLGRYLDLLSDGDPR</sequence>
<dbReference type="AlphaFoldDB" id="A0A1A0VQD6"/>
<feature type="domain" description="Activator of Hsp90 ATPase homologue 1/2-like C-terminal" evidence="2">
    <location>
        <begin position="16"/>
        <end position="129"/>
    </location>
</feature>
<dbReference type="InterPro" id="IPR013538">
    <property type="entry name" value="ASHA1/2-like_C"/>
</dbReference>
<dbReference type="SUPFAM" id="SSF55961">
    <property type="entry name" value="Bet v1-like"/>
    <property type="match status" value="1"/>
</dbReference>
<proteinExistence type="inferred from homology"/>
<protein>
    <submittedName>
        <fullName evidence="3">ATPase</fullName>
    </submittedName>
</protein>
<evidence type="ECO:0000256" key="1">
    <source>
        <dbReference type="ARBA" id="ARBA00006817"/>
    </source>
</evidence>
<dbReference type="RefSeq" id="WP_064880252.1">
    <property type="nucleotide sequence ID" value="NZ_LZSX01000039.1"/>
</dbReference>
<dbReference type="Pfam" id="PF08327">
    <property type="entry name" value="AHSA1"/>
    <property type="match status" value="1"/>
</dbReference>
<comment type="similarity">
    <text evidence="1">Belongs to the AHA1 family.</text>
</comment>
<dbReference type="Proteomes" id="UP000091914">
    <property type="component" value="Unassembled WGS sequence"/>
</dbReference>
<dbReference type="Gene3D" id="3.30.530.20">
    <property type="match status" value="1"/>
</dbReference>